<proteinExistence type="predicted"/>
<evidence type="ECO:0000313" key="2">
    <source>
        <dbReference type="EMBL" id="MBM6775390.1"/>
    </source>
</evidence>
<feature type="compositionally biased region" description="Acidic residues" evidence="1">
    <location>
        <begin position="73"/>
        <end position="83"/>
    </location>
</feature>
<dbReference type="EMBL" id="JACSNQ010000017">
    <property type="protein sequence ID" value="MBM6775390.1"/>
    <property type="molecule type" value="Genomic_DNA"/>
</dbReference>
<evidence type="ECO:0000313" key="3">
    <source>
        <dbReference type="Proteomes" id="UP000712527"/>
    </source>
</evidence>
<keyword evidence="3" id="KW-1185">Reference proteome</keyword>
<evidence type="ECO:0000256" key="1">
    <source>
        <dbReference type="SAM" id="MobiDB-lite"/>
    </source>
</evidence>
<comment type="caution">
    <text evidence="2">The sequence shown here is derived from an EMBL/GenBank/DDBJ whole genome shotgun (WGS) entry which is preliminary data.</text>
</comment>
<organism evidence="2 3">
    <name type="scientific">Olsenella profusa</name>
    <dbReference type="NCBI Taxonomy" id="138595"/>
    <lineage>
        <taxon>Bacteria</taxon>
        <taxon>Bacillati</taxon>
        <taxon>Actinomycetota</taxon>
        <taxon>Coriobacteriia</taxon>
        <taxon>Coriobacteriales</taxon>
        <taxon>Atopobiaceae</taxon>
        <taxon>Olsenella</taxon>
    </lineage>
</organism>
<accession>A0ABS2F3K7</accession>
<dbReference type="Proteomes" id="UP000712527">
    <property type="component" value="Unassembled WGS sequence"/>
</dbReference>
<name>A0ABS2F3K7_9ACTN</name>
<reference evidence="2 3" key="1">
    <citation type="journal article" date="2021" name="Sci. Rep.">
        <title>The distribution of antibiotic resistance genes in chicken gut microbiota commensals.</title>
        <authorList>
            <person name="Juricova H."/>
            <person name="Matiasovicova J."/>
            <person name="Kubasova T."/>
            <person name="Cejkova D."/>
            <person name="Rychlik I."/>
        </authorList>
    </citation>
    <scope>NUCLEOTIDE SEQUENCE [LARGE SCALE GENOMIC DNA]</scope>
    <source>
        <strain evidence="2 3">An794</strain>
    </source>
</reference>
<feature type="region of interest" description="Disordered" evidence="1">
    <location>
        <begin position="67"/>
        <end position="86"/>
    </location>
</feature>
<sequence>MVAALYGPAKDCYGAWRRNASLQETQSQQSSEQAELQGDVSALMTEEGIKDEARRRGYVDEGETGVVVKGLSDDSDAADDAGPSEETPWYLAVGDFIFQYHGE</sequence>
<gene>
    <name evidence="2" type="ORF">H9X80_07520</name>
</gene>
<protein>
    <submittedName>
        <fullName evidence="2">Uncharacterized protein</fullName>
    </submittedName>
</protein>